<name>A0ABR2L597_9EUKA</name>
<keyword evidence="2" id="KW-1133">Transmembrane helix</keyword>
<dbReference type="EMBL" id="JAPFFF010000001">
    <property type="protein sequence ID" value="KAK8898203.1"/>
    <property type="molecule type" value="Genomic_DNA"/>
</dbReference>
<comment type="caution">
    <text evidence="3">The sequence shown here is derived from an EMBL/GenBank/DDBJ whole genome shotgun (WGS) entry which is preliminary data.</text>
</comment>
<protein>
    <recommendedName>
        <fullName evidence="5">Transmembrane protein</fullName>
    </recommendedName>
</protein>
<organism evidence="3 4">
    <name type="scientific">Tritrichomonas musculus</name>
    <dbReference type="NCBI Taxonomy" id="1915356"/>
    <lineage>
        <taxon>Eukaryota</taxon>
        <taxon>Metamonada</taxon>
        <taxon>Parabasalia</taxon>
        <taxon>Tritrichomonadida</taxon>
        <taxon>Tritrichomonadidae</taxon>
        <taxon>Tritrichomonas</taxon>
    </lineage>
</organism>
<feature type="coiled-coil region" evidence="1">
    <location>
        <begin position="55"/>
        <end position="89"/>
    </location>
</feature>
<dbReference type="Proteomes" id="UP001470230">
    <property type="component" value="Unassembled WGS sequence"/>
</dbReference>
<keyword evidence="2" id="KW-0812">Transmembrane</keyword>
<evidence type="ECO:0000313" key="4">
    <source>
        <dbReference type="Proteomes" id="UP001470230"/>
    </source>
</evidence>
<keyword evidence="4" id="KW-1185">Reference proteome</keyword>
<keyword evidence="2" id="KW-0472">Membrane</keyword>
<evidence type="ECO:0008006" key="5">
    <source>
        <dbReference type="Google" id="ProtNLM"/>
    </source>
</evidence>
<evidence type="ECO:0000313" key="3">
    <source>
        <dbReference type="EMBL" id="KAK8898203.1"/>
    </source>
</evidence>
<proteinExistence type="predicted"/>
<sequence length="231" mass="27403">MMDENTVNPNVPIEKEQKVNQIDAENDCNKKDISMLSQKMVQYVIQNEARIQKINSIFQQKIDELQAQNEDYKNIIEQQDAEISIIQENNNINMQRSFLIILKKCQTFTEKFKQKCDDFSNENQQKLDSMNSKISMIFQKYDQLNIENKCDYTDSNIKEKEEINSSNKMIIKEDNSTQLLNKERQIIKVNETDSVEKIRKSNQNQLLDKIFLFEKIILVLLIILLFILFFK</sequence>
<evidence type="ECO:0000256" key="2">
    <source>
        <dbReference type="SAM" id="Phobius"/>
    </source>
</evidence>
<accession>A0ABR2L597</accession>
<feature type="transmembrane region" description="Helical" evidence="2">
    <location>
        <begin position="210"/>
        <end position="230"/>
    </location>
</feature>
<evidence type="ECO:0000256" key="1">
    <source>
        <dbReference type="SAM" id="Coils"/>
    </source>
</evidence>
<reference evidence="3 4" key="1">
    <citation type="submission" date="2024-04" db="EMBL/GenBank/DDBJ databases">
        <title>Tritrichomonas musculus Genome.</title>
        <authorList>
            <person name="Alves-Ferreira E."/>
            <person name="Grigg M."/>
            <person name="Lorenzi H."/>
            <person name="Galac M."/>
        </authorList>
    </citation>
    <scope>NUCLEOTIDE SEQUENCE [LARGE SCALE GENOMIC DNA]</scope>
    <source>
        <strain evidence="3 4">EAF2021</strain>
    </source>
</reference>
<gene>
    <name evidence="3" type="ORF">M9Y10_000478</name>
</gene>
<keyword evidence="1" id="KW-0175">Coiled coil</keyword>